<accession>A0A1F7Z2M4</accession>
<gene>
    <name evidence="1" type="ORF">A2803_02465</name>
</gene>
<name>A0A1F7Z2M4_9BACT</name>
<dbReference type="AlphaFoldDB" id="A0A1F7Z2M4"/>
<sequence>MEMRGLRNLLLSAAVVGGMQSCGGGDGNKPVYVGEYCPESGCSEGIPPHRVASVANNPGDTCALEVTAYTVEVITGYKTGESTTRNLGATTLYLAPDSCELLEE</sequence>
<protein>
    <recommendedName>
        <fullName evidence="3">Lipoprotein</fullName>
    </recommendedName>
</protein>
<evidence type="ECO:0000313" key="1">
    <source>
        <dbReference type="EMBL" id="OGM32995.1"/>
    </source>
</evidence>
<dbReference type="Proteomes" id="UP000178870">
    <property type="component" value="Unassembled WGS sequence"/>
</dbReference>
<proteinExistence type="predicted"/>
<dbReference type="EMBL" id="MGGP01000010">
    <property type="protein sequence ID" value="OGM32995.1"/>
    <property type="molecule type" value="Genomic_DNA"/>
</dbReference>
<organism evidence="1 2">
    <name type="scientific">Candidatus Woesebacteria bacterium RIFCSPHIGHO2_01_FULL_44_21</name>
    <dbReference type="NCBI Taxonomy" id="1802503"/>
    <lineage>
        <taxon>Bacteria</taxon>
        <taxon>Candidatus Woeseibacteriota</taxon>
    </lineage>
</organism>
<comment type="caution">
    <text evidence="1">The sequence shown here is derived from an EMBL/GenBank/DDBJ whole genome shotgun (WGS) entry which is preliminary data.</text>
</comment>
<reference evidence="1 2" key="1">
    <citation type="journal article" date="2016" name="Nat. Commun.">
        <title>Thousands of microbial genomes shed light on interconnected biogeochemical processes in an aquifer system.</title>
        <authorList>
            <person name="Anantharaman K."/>
            <person name="Brown C.T."/>
            <person name="Hug L.A."/>
            <person name="Sharon I."/>
            <person name="Castelle C.J."/>
            <person name="Probst A.J."/>
            <person name="Thomas B.C."/>
            <person name="Singh A."/>
            <person name="Wilkins M.J."/>
            <person name="Karaoz U."/>
            <person name="Brodie E.L."/>
            <person name="Williams K.H."/>
            <person name="Hubbard S.S."/>
            <person name="Banfield J.F."/>
        </authorList>
    </citation>
    <scope>NUCLEOTIDE SEQUENCE [LARGE SCALE GENOMIC DNA]</scope>
</reference>
<dbReference type="PROSITE" id="PS51257">
    <property type="entry name" value="PROKAR_LIPOPROTEIN"/>
    <property type="match status" value="1"/>
</dbReference>
<evidence type="ECO:0000313" key="2">
    <source>
        <dbReference type="Proteomes" id="UP000178870"/>
    </source>
</evidence>
<evidence type="ECO:0008006" key="3">
    <source>
        <dbReference type="Google" id="ProtNLM"/>
    </source>
</evidence>